<organism evidence="1 2">
    <name type="scientific">Salmonirosea aquatica</name>
    <dbReference type="NCBI Taxonomy" id="2654236"/>
    <lineage>
        <taxon>Bacteria</taxon>
        <taxon>Pseudomonadati</taxon>
        <taxon>Bacteroidota</taxon>
        <taxon>Cytophagia</taxon>
        <taxon>Cytophagales</taxon>
        <taxon>Spirosomataceae</taxon>
        <taxon>Salmonirosea</taxon>
    </lineage>
</organism>
<reference evidence="1 2" key="1">
    <citation type="submission" date="2019-10" db="EMBL/GenBank/DDBJ databases">
        <title>Draft Genome Sequence of Cytophagaceae sp. SJW1-29.</title>
        <authorList>
            <person name="Choi A."/>
        </authorList>
    </citation>
    <scope>NUCLEOTIDE SEQUENCE [LARGE SCALE GENOMIC DNA]</scope>
    <source>
        <strain evidence="1 2">SJW1-29</strain>
    </source>
</reference>
<dbReference type="AlphaFoldDB" id="A0A7C9BVH9"/>
<dbReference type="EMBL" id="WHLY01000002">
    <property type="protein sequence ID" value="MPR36839.1"/>
    <property type="molecule type" value="Genomic_DNA"/>
</dbReference>
<proteinExistence type="predicted"/>
<protein>
    <recommendedName>
        <fullName evidence="3">T9SS type A sorting domain-containing protein</fullName>
    </recommendedName>
</protein>
<dbReference type="Proteomes" id="UP000479293">
    <property type="component" value="Unassembled WGS sequence"/>
</dbReference>
<name>A0A7C9BVH9_9BACT</name>
<accession>A0A7C9BVH9</accession>
<evidence type="ECO:0008006" key="3">
    <source>
        <dbReference type="Google" id="ProtNLM"/>
    </source>
</evidence>
<comment type="caution">
    <text evidence="1">The sequence shown here is derived from an EMBL/GenBank/DDBJ whole genome shotgun (WGS) entry which is preliminary data.</text>
</comment>
<evidence type="ECO:0000313" key="2">
    <source>
        <dbReference type="Proteomes" id="UP000479293"/>
    </source>
</evidence>
<gene>
    <name evidence="1" type="ORF">GBK04_26785</name>
</gene>
<evidence type="ECO:0000313" key="1">
    <source>
        <dbReference type="EMBL" id="MPR36839.1"/>
    </source>
</evidence>
<dbReference type="RefSeq" id="WP_152765091.1">
    <property type="nucleotide sequence ID" value="NZ_WHLY01000002.1"/>
</dbReference>
<keyword evidence="2" id="KW-1185">Reference proteome</keyword>
<sequence>MKTIIIFALAGALGLAAPDHPCFNSENPSAEISGYVVTDHMAMYLGSDHKLRLRFGRMEGNAVVEVLHGPRTLYRNHIDLRKGAHQNLNLSELENGSYLIRVTVGKQVTDKTLVIRQHTEQSYRLS</sequence>